<dbReference type="EMBL" id="VFMN01000001">
    <property type="protein sequence ID" value="TQJ08731.1"/>
    <property type="molecule type" value="Genomic_DNA"/>
</dbReference>
<evidence type="ECO:0000256" key="6">
    <source>
        <dbReference type="ARBA" id="ARBA00023295"/>
    </source>
</evidence>
<evidence type="ECO:0000313" key="8">
    <source>
        <dbReference type="EMBL" id="TQJ08731.1"/>
    </source>
</evidence>
<dbReference type="PANTHER" id="PTHR10030:SF37">
    <property type="entry name" value="ALPHA-L-FUCOSIDASE-RELATED"/>
    <property type="match status" value="1"/>
</dbReference>
<dbReference type="InterPro" id="IPR057739">
    <property type="entry name" value="Glyco_hydro_29_N"/>
</dbReference>
<organism evidence="8 9">
    <name type="scientific">Lapillicoccus jejuensis</name>
    <dbReference type="NCBI Taxonomy" id="402171"/>
    <lineage>
        <taxon>Bacteria</taxon>
        <taxon>Bacillati</taxon>
        <taxon>Actinomycetota</taxon>
        <taxon>Actinomycetes</taxon>
        <taxon>Micrococcales</taxon>
        <taxon>Intrasporangiaceae</taxon>
        <taxon>Lapillicoccus</taxon>
    </lineage>
</organism>
<accession>A0A542E042</accession>
<reference evidence="8 9" key="1">
    <citation type="submission" date="2019-06" db="EMBL/GenBank/DDBJ databases">
        <title>Sequencing the genomes of 1000 actinobacteria strains.</title>
        <authorList>
            <person name="Klenk H.-P."/>
        </authorList>
    </citation>
    <scope>NUCLEOTIDE SEQUENCE [LARGE SCALE GENOMIC DNA]</scope>
    <source>
        <strain evidence="8 9">DSM 18607</strain>
    </source>
</reference>
<dbReference type="RefSeq" id="WP_141848208.1">
    <property type="nucleotide sequence ID" value="NZ_BAAAPR010000004.1"/>
</dbReference>
<dbReference type="GO" id="GO:0005764">
    <property type="term" value="C:lysosome"/>
    <property type="evidence" value="ECO:0007669"/>
    <property type="project" value="TreeGrafter"/>
</dbReference>
<dbReference type="EC" id="3.2.1.51" evidence="3"/>
<protein>
    <recommendedName>
        <fullName evidence="3">alpha-L-fucosidase</fullName>
        <ecNumber evidence="3">3.2.1.51</ecNumber>
    </recommendedName>
</protein>
<evidence type="ECO:0000256" key="4">
    <source>
        <dbReference type="ARBA" id="ARBA00022729"/>
    </source>
</evidence>
<dbReference type="PRINTS" id="PR00741">
    <property type="entry name" value="GLHYDRLASE29"/>
</dbReference>
<dbReference type="InterPro" id="IPR016286">
    <property type="entry name" value="FUC_metazoa-typ"/>
</dbReference>
<dbReference type="Gene3D" id="3.20.20.80">
    <property type="entry name" value="Glycosidases"/>
    <property type="match status" value="1"/>
</dbReference>
<sequence length="435" mass="48097">MTSTIPTPVGDRLRPTPAQLRWQQLRLGTFVHYGLNTFHGKEWSDGTLPPSSFDPTALDARQWARTAREAGSRYLVLTAKHHDGFCLWPTATTSYGVVSSPWRGGRGDLVEEVAQACADEGLQLGLYLSPWDRSHPAYADPAAYDEVYCRQLAELCTRYGALTELWFDGAGSEGRVYDWARIMDVVGEHQPDAMVFNMGRPTIRWAGNEDGIAPDPVDYVVGHSKMSQYTVVTTTFQEALYLPPECNVSLHRGWFWHPQAEAKTVDHLMAVWYRSVGRGGNLLLNVPPDTRGLVAEGDVERLREWTARREELFGRPVEVDVVPSSEAGDEDEVRTVSLTLPTGTRLDHLELREELSGGQRVTSYVVRAGDRVVAAGDRVGAQRVLVTQPLTTDRLEVELHGRGAGLVGATAWDTGGAQVPGLPEGYRAPTDYPED</sequence>
<dbReference type="GO" id="GO:0016139">
    <property type="term" value="P:glycoside catabolic process"/>
    <property type="evidence" value="ECO:0007669"/>
    <property type="project" value="TreeGrafter"/>
</dbReference>
<dbReference type="Pfam" id="PF01120">
    <property type="entry name" value="Alpha_L_fucos"/>
    <property type="match status" value="1"/>
</dbReference>
<comment type="similarity">
    <text evidence="2">Belongs to the glycosyl hydrolase 29 family.</text>
</comment>
<comment type="function">
    <text evidence="1">Alpha-L-fucosidase is responsible for hydrolyzing the alpha-1,6-linked fucose joined to the reducing-end N-acetylglucosamine of the carbohydrate moieties of glycoproteins.</text>
</comment>
<dbReference type="GO" id="GO:0004560">
    <property type="term" value="F:alpha-L-fucosidase activity"/>
    <property type="evidence" value="ECO:0007669"/>
    <property type="project" value="InterPro"/>
</dbReference>
<evidence type="ECO:0000259" key="7">
    <source>
        <dbReference type="Pfam" id="PF01120"/>
    </source>
</evidence>
<dbReference type="InterPro" id="IPR017853">
    <property type="entry name" value="GH"/>
</dbReference>
<dbReference type="SMART" id="SM00812">
    <property type="entry name" value="Alpha_L_fucos"/>
    <property type="match status" value="1"/>
</dbReference>
<dbReference type="Gene3D" id="2.60.120.260">
    <property type="entry name" value="Galactose-binding domain-like"/>
    <property type="match status" value="1"/>
</dbReference>
<keyword evidence="6" id="KW-0326">Glycosidase</keyword>
<gene>
    <name evidence="8" type="ORF">FB458_1823</name>
</gene>
<dbReference type="GO" id="GO:0006004">
    <property type="term" value="P:fucose metabolic process"/>
    <property type="evidence" value="ECO:0007669"/>
    <property type="project" value="InterPro"/>
</dbReference>
<evidence type="ECO:0000256" key="1">
    <source>
        <dbReference type="ARBA" id="ARBA00004071"/>
    </source>
</evidence>
<dbReference type="Proteomes" id="UP000317893">
    <property type="component" value="Unassembled WGS sequence"/>
</dbReference>
<proteinExistence type="inferred from homology"/>
<dbReference type="PANTHER" id="PTHR10030">
    <property type="entry name" value="ALPHA-L-FUCOSIDASE"/>
    <property type="match status" value="1"/>
</dbReference>
<keyword evidence="4" id="KW-0732">Signal</keyword>
<keyword evidence="5" id="KW-0378">Hydrolase</keyword>
<dbReference type="SUPFAM" id="SSF51445">
    <property type="entry name" value="(Trans)glycosidases"/>
    <property type="match status" value="1"/>
</dbReference>
<feature type="domain" description="Glycoside hydrolase family 29 N-terminal" evidence="7">
    <location>
        <begin position="51"/>
        <end position="304"/>
    </location>
</feature>
<dbReference type="AlphaFoldDB" id="A0A542E042"/>
<evidence type="ECO:0000256" key="3">
    <source>
        <dbReference type="ARBA" id="ARBA00012662"/>
    </source>
</evidence>
<evidence type="ECO:0000256" key="2">
    <source>
        <dbReference type="ARBA" id="ARBA00007951"/>
    </source>
</evidence>
<name>A0A542E042_9MICO</name>
<evidence type="ECO:0000256" key="5">
    <source>
        <dbReference type="ARBA" id="ARBA00022801"/>
    </source>
</evidence>
<dbReference type="OrthoDB" id="5526311at2"/>
<keyword evidence="9" id="KW-1185">Reference proteome</keyword>
<dbReference type="InterPro" id="IPR000933">
    <property type="entry name" value="Glyco_hydro_29"/>
</dbReference>
<evidence type="ECO:0000313" key="9">
    <source>
        <dbReference type="Proteomes" id="UP000317893"/>
    </source>
</evidence>
<comment type="caution">
    <text evidence="8">The sequence shown here is derived from an EMBL/GenBank/DDBJ whole genome shotgun (WGS) entry which is preliminary data.</text>
</comment>